<gene>
    <name evidence="2" type="ORF">HDA32_001438</name>
</gene>
<protein>
    <recommendedName>
        <fullName evidence="4">Antitoxin</fullName>
    </recommendedName>
</protein>
<dbReference type="InterPro" id="IPR028037">
    <property type="entry name" value="Antitoxin_Rv0909/MT0933"/>
</dbReference>
<evidence type="ECO:0000313" key="2">
    <source>
        <dbReference type="EMBL" id="NYE46318.1"/>
    </source>
</evidence>
<dbReference type="AlphaFoldDB" id="A0A852TQT2"/>
<feature type="region of interest" description="Disordered" evidence="1">
    <location>
        <begin position="14"/>
        <end position="74"/>
    </location>
</feature>
<name>A0A852TQT2_9ACTN</name>
<comment type="caution">
    <text evidence="2">The sequence shown here is derived from an EMBL/GenBank/DDBJ whole genome shotgun (WGS) entry which is preliminary data.</text>
</comment>
<organism evidence="2 3">
    <name type="scientific">Spinactinospora alkalitolerans</name>
    <dbReference type="NCBI Taxonomy" id="687207"/>
    <lineage>
        <taxon>Bacteria</taxon>
        <taxon>Bacillati</taxon>
        <taxon>Actinomycetota</taxon>
        <taxon>Actinomycetes</taxon>
        <taxon>Streptosporangiales</taxon>
        <taxon>Nocardiopsidaceae</taxon>
        <taxon>Spinactinospora</taxon>
    </lineage>
</organism>
<dbReference type="EMBL" id="JACCCC010000001">
    <property type="protein sequence ID" value="NYE46318.1"/>
    <property type="molecule type" value="Genomic_DNA"/>
</dbReference>
<dbReference type="Pfam" id="PF14013">
    <property type="entry name" value="MT0933_antitox"/>
    <property type="match status" value="1"/>
</dbReference>
<sequence length="74" mass="8187">MAGLGDAFDKLKKAATQNREKTSEGIDKATGFAKDRTGGKYDEHIDRAGGAANDYLDRQGEEGERRQDDPEEQR</sequence>
<evidence type="ECO:0000256" key="1">
    <source>
        <dbReference type="SAM" id="MobiDB-lite"/>
    </source>
</evidence>
<feature type="compositionally biased region" description="Basic and acidic residues" evidence="1">
    <location>
        <begin position="55"/>
        <end position="74"/>
    </location>
</feature>
<keyword evidence="3" id="KW-1185">Reference proteome</keyword>
<evidence type="ECO:0000313" key="3">
    <source>
        <dbReference type="Proteomes" id="UP000589036"/>
    </source>
</evidence>
<dbReference type="RefSeq" id="WP_179642440.1">
    <property type="nucleotide sequence ID" value="NZ_BAAAYY010000022.1"/>
</dbReference>
<dbReference type="Proteomes" id="UP000589036">
    <property type="component" value="Unassembled WGS sequence"/>
</dbReference>
<evidence type="ECO:0008006" key="4">
    <source>
        <dbReference type="Google" id="ProtNLM"/>
    </source>
</evidence>
<feature type="compositionally biased region" description="Basic and acidic residues" evidence="1">
    <location>
        <begin position="14"/>
        <end position="47"/>
    </location>
</feature>
<accession>A0A852TQT2</accession>
<reference evidence="2 3" key="1">
    <citation type="submission" date="2020-07" db="EMBL/GenBank/DDBJ databases">
        <title>Sequencing the genomes of 1000 actinobacteria strains.</title>
        <authorList>
            <person name="Klenk H.-P."/>
        </authorList>
    </citation>
    <scope>NUCLEOTIDE SEQUENCE [LARGE SCALE GENOMIC DNA]</scope>
    <source>
        <strain evidence="2 3">CXB654</strain>
    </source>
</reference>
<proteinExistence type="predicted"/>